<keyword evidence="4" id="KW-0539">Nucleus</keyword>
<feature type="compositionally biased region" description="Polar residues" evidence="6">
    <location>
        <begin position="358"/>
        <end position="367"/>
    </location>
</feature>
<evidence type="ECO:0000259" key="7">
    <source>
        <dbReference type="SMART" id="SM00415"/>
    </source>
</evidence>
<dbReference type="Ensembl" id="ENSCUST00005020055.1">
    <property type="protein sequence ID" value="ENSCUSP00005019324.1"/>
    <property type="gene ID" value="ENSCUSG00005012373.1"/>
</dbReference>
<gene>
    <name evidence="8" type="primary">LOC117011206</name>
</gene>
<evidence type="ECO:0000313" key="8">
    <source>
        <dbReference type="Ensembl" id="ENSCUSP00005019324.1"/>
    </source>
</evidence>
<evidence type="ECO:0000256" key="5">
    <source>
        <dbReference type="RuleBase" id="RU004020"/>
    </source>
</evidence>
<feature type="compositionally biased region" description="Low complexity" evidence="6">
    <location>
        <begin position="268"/>
        <end position="282"/>
    </location>
</feature>
<protein>
    <recommendedName>
        <fullName evidence="7">HSF-type DNA-binding domain-containing protein</fullName>
    </recommendedName>
</protein>
<name>A0A8C3UWD7_CATUS</name>
<sequence length="395" mass="42219">MSAMAELPLPAGLNASTFPAKLWRLVNSPRVRSVRWDSRGQGLLIDRSLLERELLSPGGALAAGGEGAGPAPDSFQATHFGSFVRQLNLYGFHKVPGETGGWLHFTNPSFRRDRPDLLLHIKRLTRANRQRLAMGLEVRSRQPSRFQQLRTERPLPAFSAGQPPRAAPSCQNLAAASLEGSELPPGPSWGHAGAQESEASPPPAKKVCASSGLFGASPVEPSRELFHQFNLHKLTIPLVCINPEAVCRTLGESSSCKSSGQHTPANDTSATPGTSAPSAPAGCAGYAPWRAPRWLWYTPGEEELPPLDLDLVLETLEEMLSSSPPERSPCAQGNIDAASESSGGEPENKAAAEGALPGTQSCGNSSQEPEELDIHLIYLARRAALRAKESARESL</sequence>
<comment type="subcellular location">
    <subcellularLocation>
        <location evidence="1">Nucleus</location>
    </subcellularLocation>
</comment>
<dbReference type="Gene3D" id="1.10.10.10">
    <property type="entry name" value="Winged helix-like DNA-binding domain superfamily/Winged helix DNA-binding domain"/>
    <property type="match status" value="1"/>
</dbReference>
<dbReference type="PANTHER" id="PTHR10015:SF278">
    <property type="entry name" value="HEAT SHOCK FACTOR PROTEIN 5"/>
    <property type="match status" value="1"/>
</dbReference>
<dbReference type="GO" id="GO:0005634">
    <property type="term" value="C:nucleus"/>
    <property type="evidence" value="ECO:0007669"/>
    <property type="project" value="UniProtKB-SubCell"/>
</dbReference>
<dbReference type="Pfam" id="PF00447">
    <property type="entry name" value="HSF_DNA-bind"/>
    <property type="match status" value="1"/>
</dbReference>
<evidence type="ECO:0000256" key="2">
    <source>
        <dbReference type="ARBA" id="ARBA00006403"/>
    </source>
</evidence>
<feature type="region of interest" description="Disordered" evidence="6">
    <location>
        <begin position="252"/>
        <end position="282"/>
    </location>
</feature>
<dbReference type="AlphaFoldDB" id="A0A8C3UWD7"/>
<evidence type="ECO:0000256" key="6">
    <source>
        <dbReference type="SAM" id="MobiDB-lite"/>
    </source>
</evidence>
<dbReference type="GO" id="GO:0003700">
    <property type="term" value="F:DNA-binding transcription factor activity"/>
    <property type="evidence" value="ECO:0007669"/>
    <property type="project" value="InterPro"/>
</dbReference>
<feature type="compositionally biased region" description="Polar residues" evidence="6">
    <location>
        <begin position="252"/>
        <end position="267"/>
    </location>
</feature>
<feature type="domain" description="HSF-type DNA-binding" evidence="7">
    <location>
        <begin position="14"/>
        <end position="124"/>
    </location>
</feature>
<dbReference type="InterPro" id="IPR000232">
    <property type="entry name" value="HSF_DNA-bd"/>
</dbReference>
<dbReference type="InterPro" id="IPR036390">
    <property type="entry name" value="WH_DNA-bd_sf"/>
</dbReference>
<dbReference type="PANTHER" id="PTHR10015">
    <property type="entry name" value="HEAT SHOCK TRANSCRIPTION FACTOR"/>
    <property type="match status" value="1"/>
</dbReference>
<feature type="region of interest" description="Disordered" evidence="6">
    <location>
        <begin position="178"/>
        <end position="205"/>
    </location>
</feature>
<dbReference type="InterPro" id="IPR036388">
    <property type="entry name" value="WH-like_DNA-bd_sf"/>
</dbReference>
<accession>A0A8C3UWD7</accession>
<comment type="similarity">
    <text evidence="2 5">Belongs to the HSF family.</text>
</comment>
<dbReference type="SMART" id="SM00415">
    <property type="entry name" value="HSF"/>
    <property type="match status" value="1"/>
</dbReference>
<proteinExistence type="inferred from homology"/>
<dbReference type="GO" id="GO:0043565">
    <property type="term" value="F:sequence-specific DNA binding"/>
    <property type="evidence" value="ECO:0007669"/>
    <property type="project" value="InterPro"/>
</dbReference>
<keyword evidence="9" id="KW-1185">Reference proteome</keyword>
<reference evidence="8" key="2">
    <citation type="submission" date="2025-09" db="UniProtKB">
        <authorList>
            <consortium name="Ensembl"/>
        </authorList>
    </citation>
    <scope>IDENTIFICATION</scope>
</reference>
<evidence type="ECO:0000256" key="3">
    <source>
        <dbReference type="ARBA" id="ARBA00023125"/>
    </source>
</evidence>
<organism evidence="8 9">
    <name type="scientific">Catharus ustulatus</name>
    <name type="common">Russet-backed thrush</name>
    <name type="synonym">Hylocichla ustulatus</name>
    <dbReference type="NCBI Taxonomy" id="91951"/>
    <lineage>
        <taxon>Eukaryota</taxon>
        <taxon>Metazoa</taxon>
        <taxon>Chordata</taxon>
        <taxon>Craniata</taxon>
        <taxon>Vertebrata</taxon>
        <taxon>Euteleostomi</taxon>
        <taxon>Archelosauria</taxon>
        <taxon>Archosauria</taxon>
        <taxon>Dinosauria</taxon>
        <taxon>Saurischia</taxon>
        <taxon>Theropoda</taxon>
        <taxon>Coelurosauria</taxon>
        <taxon>Aves</taxon>
        <taxon>Neognathae</taxon>
        <taxon>Neoaves</taxon>
        <taxon>Telluraves</taxon>
        <taxon>Australaves</taxon>
        <taxon>Passeriformes</taxon>
        <taxon>Turdidae</taxon>
        <taxon>Catharus</taxon>
    </lineage>
</organism>
<dbReference type="SUPFAM" id="SSF46785">
    <property type="entry name" value="Winged helix' DNA-binding domain"/>
    <property type="match status" value="1"/>
</dbReference>
<evidence type="ECO:0000256" key="4">
    <source>
        <dbReference type="ARBA" id="ARBA00023242"/>
    </source>
</evidence>
<evidence type="ECO:0000256" key="1">
    <source>
        <dbReference type="ARBA" id="ARBA00004123"/>
    </source>
</evidence>
<evidence type="ECO:0000313" key="9">
    <source>
        <dbReference type="Proteomes" id="UP000694563"/>
    </source>
</evidence>
<dbReference type="Proteomes" id="UP000694563">
    <property type="component" value="Unassembled WGS sequence"/>
</dbReference>
<feature type="region of interest" description="Disordered" evidence="6">
    <location>
        <begin position="319"/>
        <end position="368"/>
    </location>
</feature>
<keyword evidence="3" id="KW-0238">DNA-binding</keyword>
<reference evidence="8" key="1">
    <citation type="submission" date="2025-08" db="UniProtKB">
        <authorList>
            <consortium name="Ensembl"/>
        </authorList>
    </citation>
    <scope>IDENTIFICATION</scope>
</reference>